<evidence type="ECO:0008006" key="5">
    <source>
        <dbReference type="Google" id="ProtNLM"/>
    </source>
</evidence>
<gene>
    <name evidence="3" type="ORF">H7J73_08235</name>
</gene>
<dbReference type="RefSeq" id="WP_264066853.1">
    <property type="nucleotide sequence ID" value="NZ_JACKTY010000020.1"/>
</dbReference>
<keyword evidence="4" id="KW-1185">Reference proteome</keyword>
<comment type="caution">
    <text evidence="3">The sequence shown here is derived from an EMBL/GenBank/DDBJ whole genome shotgun (WGS) entry which is preliminary data.</text>
</comment>
<dbReference type="EMBL" id="JACKTY010000020">
    <property type="protein sequence ID" value="MCV7226020.1"/>
    <property type="molecule type" value="Genomic_DNA"/>
</dbReference>
<evidence type="ECO:0000256" key="1">
    <source>
        <dbReference type="SAM" id="MobiDB-lite"/>
    </source>
</evidence>
<feature type="chain" id="PRO_5046940228" description="Serine/threonine protein kinase" evidence="2">
    <location>
        <begin position="23"/>
        <end position="329"/>
    </location>
</feature>
<accession>A0ABT3C985</accession>
<sequence length="329" mass="34263">MSTSRQKRIVALVGLLAVVATAAAVLVGTLSQISSAPKAGQEPPADTSGPTINGTYRIDYDAKAQTKNGKPVPADPIPAFAWSFHSACPDTGCVATAARLRDGGTDIKVVLDFVGGRWIEAHMAEAGSCPGGGTAPHLTSWSLAPGPDGTFVGSQTDMYMGTGCATVLQTPLTLTRVGSAVPAGVDPAALPPRIPAAPEGLHGQYTFSQTRRGEGDSPPPNPVDIRTICARNSLDCGSLFTSRQDVGRDNVQVYQFTTDRWIWGVEVDGTCTAGGEVKGTVRQKLTVDLPLPQPNSDPIKNLPGTSTSEFTGDCGENETFDVAVDRVGD</sequence>
<evidence type="ECO:0000313" key="3">
    <source>
        <dbReference type="EMBL" id="MCV7226020.1"/>
    </source>
</evidence>
<protein>
    <recommendedName>
        <fullName evidence="5">Serine/threonine protein kinase</fullName>
    </recommendedName>
</protein>
<evidence type="ECO:0000256" key="2">
    <source>
        <dbReference type="SAM" id="SignalP"/>
    </source>
</evidence>
<reference evidence="3 4" key="1">
    <citation type="journal article" date="2022" name="BMC Genomics">
        <title>Comparative genome analysis of mycobacteria focusing on tRNA and non-coding RNA.</title>
        <authorList>
            <person name="Behra P.R.K."/>
            <person name="Pettersson B.M.F."/>
            <person name="Ramesh M."/>
            <person name="Das S."/>
            <person name="Dasgupta S."/>
            <person name="Kirsebom L.A."/>
        </authorList>
    </citation>
    <scope>NUCLEOTIDE SEQUENCE [LARGE SCALE GENOMIC DNA]</scope>
    <source>
        <strain evidence="3 4">DSM 44078</strain>
    </source>
</reference>
<proteinExistence type="predicted"/>
<organism evidence="3 4">
    <name type="scientific">Mycolicibacterium komossense</name>
    <dbReference type="NCBI Taxonomy" id="1779"/>
    <lineage>
        <taxon>Bacteria</taxon>
        <taxon>Bacillati</taxon>
        <taxon>Actinomycetota</taxon>
        <taxon>Actinomycetes</taxon>
        <taxon>Mycobacteriales</taxon>
        <taxon>Mycobacteriaceae</taxon>
        <taxon>Mycolicibacterium</taxon>
    </lineage>
</organism>
<keyword evidence="2" id="KW-0732">Signal</keyword>
<feature type="signal peptide" evidence="2">
    <location>
        <begin position="1"/>
        <end position="22"/>
    </location>
</feature>
<name>A0ABT3C985_9MYCO</name>
<feature type="region of interest" description="Disordered" evidence="1">
    <location>
        <begin position="290"/>
        <end position="315"/>
    </location>
</feature>
<feature type="compositionally biased region" description="Polar residues" evidence="1">
    <location>
        <begin position="294"/>
        <end position="310"/>
    </location>
</feature>
<dbReference type="Proteomes" id="UP001526201">
    <property type="component" value="Unassembled WGS sequence"/>
</dbReference>
<evidence type="ECO:0000313" key="4">
    <source>
        <dbReference type="Proteomes" id="UP001526201"/>
    </source>
</evidence>